<reference evidence="1" key="1">
    <citation type="submission" date="2009-09" db="EMBL/GenBank/DDBJ databases">
        <authorList>
            <person name="Weinstock G."/>
            <person name="Sodergren E."/>
            <person name="Clifton S."/>
            <person name="Fulton L."/>
            <person name="Fulton B."/>
            <person name="Courtney L."/>
            <person name="Fronick C."/>
            <person name="Harrison M."/>
            <person name="Strong C."/>
            <person name="Farmer C."/>
            <person name="Delahaunty K."/>
            <person name="Markovic C."/>
            <person name="Hall O."/>
            <person name="Minx P."/>
            <person name="Tomlinson C."/>
            <person name="Mitreva M."/>
            <person name="Nelson J."/>
            <person name="Hou S."/>
            <person name="Wollam A."/>
            <person name="Pepin K.H."/>
            <person name="Johnson M."/>
            <person name="Bhonagiri V."/>
            <person name="Nash W.E."/>
            <person name="Warren W."/>
            <person name="Chinwalla A."/>
            <person name="Mardis E.R."/>
            <person name="Wilson R.K."/>
        </authorList>
    </citation>
    <scope>NUCLEOTIDE SEQUENCE [LARGE SCALE GENOMIC DNA]</scope>
    <source>
        <strain evidence="1">ATCC 51259</strain>
    </source>
</reference>
<keyword evidence="2" id="KW-1185">Reference proteome</keyword>
<dbReference type="Proteomes" id="UP000003460">
    <property type="component" value="Unassembled WGS sequence"/>
</dbReference>
<dbReference type="STRING" id="626522.GCWU000325_01341"/>
<accession>C9LGJ7</accession>
<evidence type="ECO:0000313" key="2">
    <source>
        <dbReference type="Proteomes" id="UP000003460"/>
    </source>
</evidence>
<comment type="caution">
    <text evidence="1">The sequence shown here is derived from an EMBL/GenBank/DDBJ whole genome shotgun (WGS) entry which is preliminary data.</text>
</comment>
<dbReference type="HOGENOM" id="CLU_2918928_0_0_10"/>
<gene>
    <name evidence="1" type="ORF">GCWU000325_01341</name>
</gene>
<proteinExistence type="predicted"/>
<dbReference type="AlphaFoldDB" id="C9LGJ7"/>
<organism evidence="1 2">
    <name type="scientific">Alloprevotella tannerae ATCC 51259</name>
    <dbReference type="NCBI Taxonomy" id="626522"/>
    <lineage>
        <taxon>Bacteria</taxon>
        <taxon>Pseudomonadati</taxon>
        <taxon>Bacteroidota</taxon>
        <taxon>Bacteroidia</taxon>
        <taxon>Bacteroidales</taxon>
        <taxon>Prevotellaceae</taxon>
        <taxon>Alloprevotella</taxon>
    </lineage>
</organism>
<sequence length="61" mass="7106">MLFHHDKKGLFSREKGFTLVSVNGAGGGFWSTNRAERCWFVGRCSQKRRCRRAKSKQDEWA</sequence>
<dbReference type="EMBL" id="ACIJ02000018">
    <property type="protein sequence ID" value="EEX71805.1"/>
    <property type="molecule type" value="Genomic_DNA"/>
</dbReference>
<evidence type="ECO:0000313" key="1">
    <source>
        <dbReference type="EMBL" id="EEX71805.1"/>
    </source>
</evidence>
<name>C9LGJ7_9BACT</name>
<protein>
    <submittedName>
        <fullName evidence="1">Uncharacterized protein</fullName>
    </submittedName>
</protein>